<feature type="domain" description="Helicase ATP-binding" evidence="11">
    <location>
        <begin position="63"/>
        <end position="241"/>
    </location>
</feature>
<dbReference type="PROSITE" id="PS00690">
    <property type="entry name" value="DEAH_ATP_HELICASE"/>
    <property type="match status" value="1"/>
</dbReference>
<dbReference type="GO" id="GO:0005524">
    <property type="term" value="F:ATP binding"/>
    <property type="evidence" value="ECO:0007669"/>
    <property type="project" value="UniProtKB-KW"/>
</dbReference>
<sequence length="972" mass="109440">MEKRADAATRQGGMPRVLTYPSEPEPSRGGAGGGACAGAGVKAVGPDRDNLRSYQLEGVNWLAQRFHCQNGCILGDEMGLGKTCQTIALFIYLAGRLNDEGPFLILCPLSVLSNWKEEIERFAPGLSCVTYTGDKEERASLQPDLKQKPCFHVLLTTYEISLKDAAFLRSFHWSVLVVDEAHRLKNQSSLLHKTLSEWYRFFTLFLYVFEFSVVFNLLLTGTPIQNSLQELYSLLSFVEPDLFSQEQVEDFVQRYQNIEKESESGKCPSDKLFPRANELHKLLQPFLLRRVKSEVATDLPKKTEVVIYHGINSSLFLSLSSKIPDAFENEMAKKVKLQNVLSQLRKCVDHPYLFDGVEPEPFEIGDHLIEASGKLHLLDKLLAYLYSRGHRVLIFSQMTQMLDILQDYMDYRGYSYERVDGSVRGEERYLAIKNFGQQPIFVFLLSTRAGGVGMNLTAADTVIFVDSDFNPQNDLQAASRAHRIGQNKSVKVIRLIGRDTVEEIVCRKAASKLQLTSAIMEGGHFTLGAQKPAVDADLQLGEILKFGLDKLLSSEGSTMDEIDLESILGETKDGEWISDALPATEEGSREQEEGKNHMYLFEGKDYSKEPSKEDRKSFEQLVNLQKTLLEKTSQEGRLLRNKGSVLMPGLVEGSTKRKRILSPEELEERRKKRQEAAAKRKKLIEEKKRRKEEVEHKKKMAWWESNNYQSFCLPSEESEPENLEEGEDESLAQLDYEDSDSTSIKYVSGDVTHPQAGAEDAVIVHCVDLSLGGVLLFPIDDKESRNKGQDLLALIVAQHRDRSNVLSGIKMTALEEGLKKIFLAAKKKNASVHLPRIGHATKGFNWYGTERLIRKYLAAKGIPTYMYPFVTLIVSPPTSKGKIETPVVVDFHAQWRGLCKILGPRLEKVVAKQHGKVVMAKVDIDDHTDLAIEYEVLAVSIMLAIKNGDVMDKFVGIKDEDQLEAFLKKLIG</sequence>
<evidence type="ECO:0000313" key="14">
    <source>
        <dbReference type="EMBL" id="KAK1329212.1"/>
    </source>
</evidence>
<evidence type="ECO:0000256" key="6">
    <source>
        <dbReference type="ARBA" id="ARBA00023054"/>
    </source>
</evidence>
<evidence type="ECO:0000256" key="7">
    <source>
        <dbReference type="ARBA" id="ARBA00023242"/>
    </source>
</evidence>
<keyword evidence="4" id="KW-0378">Hydrolase</keyword>
<comment type="subcellular location">
    <subcellularLocation>
        <location evidence="1">Nucleus</location>
    </subcellularLocation>
</comment>
<keyword evidence="10" id="KW-1133">Transmembrane helix</keyword>
<dbReference type="Pfam" id="PF00085">
    <property type="entry name" value="Thioredoxin"/>
    <property type="match status" value="1"/>
</dbReference>
<dbReference type="PANTHER" id="PTHR47157">
    <property type="entry name" value="CHROMODOMAIN-HELICASE-DNA-BINDING PROTEIN 1-LIKE"/>
    <property type="match status" value="1"/>
</dbReference>
<dbReference type="InterPro" id="IPR027417">
    <property type="entry name" value="P-loop_NTPase"/>
</dbReference>
<dbReference type="CDD" id="cd18793">
    <property type="entry name" value="SF2_C_SNF"/>
    <property type="match status" value="1"/>
</dbReference>
<keyword evidence="15" id="KW-1185">Reference proteome</keyword>
<comment type="similarity">
    <text evidence="2">Belongs to the SNF2/RAD54 helicase family.</text>
</comment>
<name>A0AA40HDE5_CNENI</name>
<dbReference type="InterPro" id="IPR013766">
    <property type="entry name" value="Thioredoxin_domain"/>
</dbReference>
<proteinExistence type="inferred from homology"/>
<evidence type="ECO:0000256" key="5">
    <source>
        <dbReference type="ARBA" id="ARBA00022840"/>
    </source>
</evidence>
<gene>
    <name evidence="14" type="ORF">QTO34_011392</name>
</gene>
<keyword evidence="6 8" id="KW-0175">Coiled coil</keyword>
<dbReference type="CDD" id="cd02947">
    <property type="entry name" value="TRX_family"/>
    <property type="match status" value="1"/>
</dbReference>
<dbReference type="AlphaFoldDB" id="A0AA40HDE5"/>
<dbReference type="Gene3D" id="3.40.50.300">
    <property type="entry name" value="P-loop containing nucleotide triphosphate hydrolases"/>
    <property type="match status" value="1"/>
</dbReference>
<reference evidence="14" key="1">
    <citation type="submission" date="2023-06" db="EMBL/GenBank/DDBJ databases">
        <title>Reference genome for the Northern bat (Eptesicus nilssonii), a most northern bat species.</title>
        <authorList>
            <person name="Laine V.N."/>
            <person name="Pulliainen A.T."/>
            <person name="Lilley T.M."/>
        </authorList>
    </citation>
    <scope>NUCLEOTIDE SEQUENCE</scope>
    <source>
        <strain evidence="14">BLF_Eptnil</strain>
        <tissue evidence="14">Kidney</tissue>
    </source>
</reference>
<evidence type="ECO:0000259" key="11">
    <source>
        <dbReference type="PROSITE" id="PS51192"/>
    </source>
</evidence>
<dbReference type="Proteomes" id="UP001177744">
    <property type="component" value="Unassembled WGS sequence"/>
</dbReference>
<dbReference type="SUPFAM" id="SSF52949">
    <property type="entry name" value="Macro domain-like"/>
    <property type="match status" value="1"/>
</dbReference>
<dbReference type="PROSITE" id="PS51352">
    <property type="entry name" value="THIOREDOXIN_2"/>
    <property type="match status" value="1"/>
</dbReference>
<keyword evidence="10" id="KW-0472">Membrane</keyword>
<dbReference type="Pfam" id="PF00176">
    <property type="entry name" value="SNF2-rel_dom"/>
    <property type="match status" value="1"/>
</dbReference>
<dbReference type="CDD" id="cd18006">
    <property type="entry name" value="DEXHc_CHD1L"/>
    <property type="match status" value="1"/>
</dbReference>
<dbReference type="FunFam" id="3.40.50.300:FF:000607">
    <property type="entry name" value="chromodomain-helicase-DNA-binding protein 1-like isoform X1"/>
    <property type="match status" value="1"/>
</dbReference>
<dbReference type="InterPro" id="IPR001650">
    <property type="entry name" value="Helicase_C-like"/>
</dbReference>
<dbReference type="InterPro" id="IPR049730">
    <property type="entry name" value="SNF2/RAD54-like_C"/>
</dbReference>
<evidence type="ECO:0000256" key="3">
    <source>
        <dbReference type="ARBA" id="ARBA00022741"/>
    </source>
</evidence>
<dbReference type="GO" id="GO:0006338">
    <property type="term" value="P:chromatin remodeling"/>
    <property type="evidence" value="ECO:0007669"/>
    <property type="project" value="InterPro"/>
</dbReference>
<dbReference type="CDD" id="cd03331">
    <property type="entry name" value="Macro_Poa1p-like_SNF2"/>
    <property type="match status" value="1"/>
</dbReference>
<evidence type="ECO:0000256" key="2">
    <source>
        <dbReference type="ARBA" id="ARBA00007025"/>
    </source>
</evidence>
<evidence type="ECO:0000313" key="15">
    <source>
        <dbReference type="Proteomes" id="UP001177744"/>
    </source>
</evidence>
<feature type="region of interest" description="Disordered" evidence="9">
    <location>
        <begin position="1"/>
        <end position="34"/>
    </location>
</feature>
<feature type="domain" description="Thioredoxin" evidence="13">
    <location>
        <begin position="861"/>
        <end position="972"/>
    </location>
</feature>
<dbReference type="Pfam" id="PF00271">
    <property type="entry name" value="Helicase_C"/>
    <property type="match status" value="1"/>
</dbReference>
<dbReference type="GO" id="GO:0006281">
    <property type="term" value="P:DNA repair"/>
    <property type="evidence" value="ECO:0007669"/>
    <property type="project" value="InterPro"/>
</dbReference>
<dbReference type="SMART" id="SM00487">
    <property type="entry name" value="DEXDc"/>
    <property type="match status" value="1"/>
</dbReference>
<keyword evidence="7" id="KW-0539">Nucleus</keyword>
<feature type="coiled-coil region" evidence="8">
    <location>
        <begin position="666"/>
        <end position="700"/>
    </location>
</feature>
<organism evidence="14 15">
    <name type="scientific">Cnephaeus nilssonii</name>
    <name type="common">Northern bat</name>
    <name type="synonym">Eptesicus nilssonii</name>
    <dbReference type="NCBI Taxonomy" id="3371016"/>
    <lineage>
        <taxon>Eukaryota</taxon>
        <taxon>Metazoa</taxon>
        <taxon>Chordata</taxon>
        <taxon>Craniata</taxon>
        <taxon>Vertebrata</taxon>
        <taxon>Euteleostomi</taxon>
        <taxon>Mammalia</taxon>
        <taxon>Eutheria</taxon>
        <taxon>Laurasiatheria</taxon>
        <taxon>Chiroptera</taxon>
        <taxon>Yangochiroptera</taxon>
        <taxon>Vespertilionidae</taxon>
        <taxon>Cnephaeus</taxon>
    </lineage>
</organism>
<dbReference type="InterPro" id="IPR002464">
    <property type="entry name" value="DNA/RNA_helicase_DEAH_CS"/>
</dbReference>
<dbReference type="GO" id="GO:0003678">
    <property type="term" value="F:DNA helicase activity"/>
    <property type="evidence" value="ECO:0007669"/>
    <property type="project" value="InterPro"/>
</dbReference>
<evidence type="ECO:0000256" key="10">
    <source>
        <dbReference type="SAM" id="Phobius"/>
    </source>
</evidence>
<dbReference type="Gene3D" id="3.40.220.10">
    <property type="entry name" value="Leucine Aminopeptidase, subunit E, domain 1"/>
    <property type="match status" value="1"/>
</dbReference>
<dbReference type="SMART" id="SM00490">
    <property type="entry name" value="HELICc"/>
    <property type="match status" value="1"/>
</dbReference>
<evidence type="ECO:0000256" key="8">
    <source>
        <dbReference type="SAM" id="Coils"/>
    </source>
</evidence>
<dbReference type="SUPFAM" id="SSF52833">
    <property type="entry name" value="Thioredoxin-like"/>
    <property type="match status" value="1"/>
</dbReference>
<feature type="domain" description="Helicase C-terminal" evidence="12">
    <location>
        <begin position="377"/>
        <end position="539"/>
    </location>
</feature>
<dbReference type="InterPro" id="IPR043472">
    <property type="entry name" value="Macro_dom-like"/>
</dbReference>
<dbReference type="GO" id="GO:0005634">
    <property type="term" value="C:nucleus"/>
    <property type="evidence" value="ECO:0007669"/>
    <property type="project" value="UniProtKB-SubCell"/>
</dbReference>
<dbReference type="InterPro" id="IPR000330">
    <property type="entry name" value="SNF2_N"/>
</dbReference>
<dbReference type="PROSITE" id="PS51194">
    <property type="entry name" value="HELICASE_CTER"/>
    <property type="match status" value="1"/>
</dbReference>
<evidence type="ECO:0000256" key="4">
    <source>
        <dbReference type="ARBA" id="ARBA00022801"/>
    </source>
</evidence>
<feature type="transmembrane region" description="Helical" evidence="10">
    <location>
        <begin position="198"/>
        <end position="219"/>
    </location>
</feature>
<comment type="caution">
    <text evidence="14">The sequence shown here is derived from an EMBL/GenBank/DDBJ whole genome shotgun (WGS) entry which is preliminary data.</text>
</comment>
<keyword evidence="5" id="KW-0067">ATP-binding</keyword>
<keyword evidence="10" id="KW-0812">Transmembrane</keyword>
<dbReference type="InterPro" id="IPR031053">
    <property type="entry name" value="ALC1"/>
</dbReference>
<evidence type="ECO:0000256" key="9">
    <source>
        <dbReference type="SAM" id="MobiDB-lite"/>
    </source>
</evidence>
<dbReference type="InterPro" id="IPR014001">
    <property type="entry name" value="Helicase_ATP-bd"/>
</dbReference>
<dbReference type="Gene3D" id="3.40.30.10">
    <property type="entry name" value="Glutaredoxin"/>
    <property type="match status" value="1"/>
</dbReference>
<dbReference type="InterPro" id="IPR038718">
    <property type="entry name" value="SNF2-like_sf"/>
</dbReference>
<evidence type="ECO:0000259" key="13">
    <source>
        <dbReference type="PROSITE" id="PS51352"/>
    </source>
</evidence>
<evidence type="ECO:0008006" key="16">
    <source>
        <dbReference type="Google" id="ProtNLM"/>
    </source>
</evidence>
<evidence type="ECO:0000256" key="1">
    <source>
        <dbReference type="ARBA" id="ARBA00004123"/>
    </source>
</evidence>
<protein>
    <recommendedName>
        <fullName evidence="16">Chromodomain helicase DNA binding protein 1 like</fullName>
    </recommendedName>
</protein>
<keyword evidence="3" id="KW-0547">Nucleotide-binding</keyword>
<dbReference type="SUPFAM" id="SSF52540">
    <property type="entry name" value="P-loop containing nucleoside triphosphate hydrolases"/>
    <property type="match status" value="2"/>
</dbReference>
<dbReference type="FunFam" id="3.40.50.10810:FF:000037">
    <property type="entry name" value="chromodomain-helicase-DNA-binding protein 1-like isoform X1"/>
    <property type="match status" value="1"/>
</dbReference>
<dbReference type="InterPro" id="IPR036249">
    <property type="entry name" value="Thioredoxin-like_sf"/>
</dbReference>
<dbReference type="Gene3D" id="3.40.50.10810">
    <property type="entry name" value="Tandem AAA-ATPase domain"/>
    <property type="match status" value="1"/>
</dbReference>
<dbReference type="GO" id="GO:0016787">
    <property type="term" value="F:hydrolase activity"/>
    <property type="evidence" value="ECO:0007669"/>
    <property type="project" value="UniProtKB-KW"/>
</dbReference>
<dbReference type="PANTHER" id="PTHR47157:SF1">
    <property type="entry name" value="CHROMODOMAIN-HELICASE-DNA-BINDING PROTEIN 1-LIKE"/>
    <property type="match status" value="1"/>
</dbReference>
<dbReference type="PROSITE" id="PS51192">
    <property type="entry name" value="HELICASE_ATP_BIND_1"/>
    <property type="match status" value="1"/>
</dbReference>
<dbReference type="EMBL" id="JAULJE010000022">
    <property type="protein sequence ID" value="KAK1329212.1"/>
    <property type="molecule type" value="Genomic_DNA"/>
</dbReference>
<evidence type="ECO:0000259" key="12">
    <source>
        <dbReference type="PROSITE" id="PS51194"/>
    </source>
</evidence>
<accession>A0AA40HDE5</accession>